<evidence type="ECO:0000313" key="9">
    <source>
        <dbReference type="EMBL" id="RDW26152.1"/>
    </source>
</evidence>
<evidence type="ECO:0000256" key="6">
    <source>
        <dbReference type="ARBA" id="ARBA00023163"/>
    </source>
</evidence>
<accession>A0A371C7H1</accession>
<dbReference type="EMBL" id="KZ858985">
    <property type="protein sequence ID" value="RDW26152.1"/>
    <property type="molecule type" value="Genomic_DNA"/>
</dbReference>
<dbReference type="PANTHER" id="PTHR28290">
    <property type="entry name" value="ENHANCER OF TRANSLATION TERMINATION 1"/>
    <property type="match status" value="1"/>
</dbReference>
<keyword evidence="4" id="KW-0810">Translation regulation</keyword>
<dbReference type="PANTHER" id="PTHR28290:SF1">
    <property type="entry name" value="ENHANCER OF TRANSLATION TERMINATION 1"/>
    <property type="match status" value="1"/>
</dbReference>
<evidence type="ECO:0000256" key="7">
    <source>
        <dbReference type="ARBA" id="ARBA00023242"/>
    </source>
</evidence>
<keyword evidence="6" id="KW-0804">Transcription</keyword>
<evidence type="ECO:0000256" key="5">
    <source>
        <dbReference type="ARBA" id="ARBA00023015"/>
    </source>
</evidence>
<dbReference type="AlphaFoldDB" id="A0A371C7H1"/>
<comment type="subcellular location">
    <subcellularLocation>
        <location evidence="1">Nucleus</location>
    </subcellularLocation>
</comment>
<evidence type="ECO:0000256" key="8">
    <source>
        <dbReference type="SAM" id="MobiDB-lite"/>
    </source>
</evidence>
<keyword evidence="7" id="KW-0539">Nucleus</keyword>
<evidence type="ECO:0000256" key="1">
    <source>
        <dbReference type="ARBA" id="ARBA00004123"/>
    </source>
</evidence>
<dbReference type="Proteomes" id="UP000256601">
    <property type="component" value="Unassembled WGS sequence"/>
</dbReference>
<keyword evidence="5" id="KW-0805">Transcription regulation</keyword>
<protein>
    <recommendedName>
        <fullName evidence="3">Enhancer of translation termination 1</fullName>
    </recommendedName>
</protein>
<dbReference type="GO" id="GO:0006417">
    <property type="term" value="P:regulation of translation"/>
    <property type="evidence" value="ECO:0007669"/>
    <property type="project" value="UniProtKB-KW"/>
</dbReference>
<reference evidence="9 10" key="1">
    <citation type="submission" date="2018-07" db="EMBL/GenBank/DDBJ databases">
        <title>Draft Genome Assemblies for Five Robust Yarrowia lipolytica Strains Exhibiting High Lipid Production and Pentose Sugar Utilization and Sugar Alcohol Secretion from Undetoxified Lignocellulosic Biomass Hydrolysates.</title>
        <authorList>
            <consortium name="DOE Joint Genome Institute"/>
            <person name="Walker C."/>
            <person name="Ryu S."/>
            <person name="Na H."/>
            <person name="Zane M."/>
            <person name="LaButti K."/>
            <person name="Lipzen A."/>
            <person name="Haridas S."/>
            <person name="Barry K."/>
            <person name="Grigoriev I.V."/>
            <person name="Quarterman J."/>
            <person name="Slininger P."/>
            <person name="Dien B."/>
            <person name="Trinh C.T."/>
        </authorList>
    </citation>
    <scope>NUCLEOTIDE SEQUENCE [LARGE SCALE GENOMIC DNA]</scope>
    <source>
        <strain evidence="9 10">YB392</strain>
    </source>
</reference>
<evidence type="ECO:0000256" key="4">
    <source>
        <dbReference type="ARBA" id="ARBA00022845"/>
    </source>
</evidence>
<feature type="region of interest" description="Disordered" evidence="8">
    <location>
        <begin position="1"/>
        <end position="72"/>
    </location>
</feature>
<sequence>MAKRPLGLNKANKSKKKKLDSAEKAEKAVAKEISPENDESAEPAPALTLDADEEDDMGQLESLYKNWTSSERDSPRLLHGVVHECDSLLQKAKGEGLPARFHEIYAASLLDLAEFADKKKPVKKKKVKSDDVAPETSDMFVDAALERVETGLEQYPEDAGLLFVKSRALKQDIDEKMSAVSKEERKETAKKMISQLNKILEVFKLAQKHASTVTPAQLDVVEELIELSGALESVVKQSDISETTLVACEKFYNEILASEKDENTVKKAHRGVGTCKMIVADSLLDLLDDDDEDNDDTVELAKKNLKAAIEHFQKSETDEDGEFMVTLAETMIQYGNLFETESDDQKKWYGEAVKRLRQAQRLGVGKYDEMILELEDD</sequence>
<dbReference type="VEuPathDB" id="FungiDB:YALI1_D27995g"/>
<feature type="compositionally biased region" description="Basic and acidic residues" evidence="8">
    <location>
        <begin position="19"/>
        <end position="34"/>
    </location>
</feature>
<dbReference type="Pfam" id="PF12753">
    <property type="entry name" value="Nro1"/>
    <property type="match status" value="2"/>
</dbReference>
<evidence type="ECO:0000256" key="2">
    <source>
        <dbReference type="ARBA" id="ARBA00007273"/>
    </source>
</evidence>
<name>A0A371C7H1_YARLL</name>
<evidence type="ECO:0000313" key="10">
    <source>
        <dbReference type="Proteomes" id="UP000256601"/>
    </source>
</evidence>
<comment type="similarity">
    <text evidence="2">Belongs to the ETT1 family.</text>
</comment>
<dbReference type="GO" id="GO:2000640">
    <property type="term" value="P:positive regulation of SREBP signaling pathway"/>
    <property type="evidence" value="ECO:0007669"/>
    <property type="project" value="TreeGrafter"/>
</dbReference>
<proteinExistence type="inferred from homology"/>
<evidence type="ECO:0000256" key="3">
    <source>
        <dbReference type="ARBA" id="ARBA00017359"/>
    </source>
</evidence>
<gene>
    <name evidence="9" type="ORF">B0I71DRAFT_131361</name>
</gene>
<organism evidence="9 10">
    <name type="scientific">Yarrowia lipolytica</name>
    <name type="common">Candida lipolytica</name>
    <dbReference type="NCBI Taxonomy" id="4952"/>
    <lineage>
        <taxon>Eukaryota</taxon>
        <taxon>Fungi</taxon>
        <taxon>Dikarya</taxon>
        <taxon>Ascomycota</taxon>
        <taxon>Saccharomycotina</taxon>
        <taxon>Dipodascomycetes</taxon>
        <taxon>Dipodascales</taxon>
        <taxon>Dipodascales incertae sedis</taxon>
        <taxon>Yarrowia</taxon>
    </lineage>
</organism>
<dbReference type="VEuPathDB" id="FungiDB:YALI0_D22132g"/>
<dbReference type="OrthoDB" id="5598057at2759"/>
<dbReference type="GO" id="GO:0005634">
    <property type="term" value="C:nucleus"/>
    <property type="evidence" value="ECO:0007669"/>
    <property type="project" value="UniProtKB-SubCell"/>
</dbReference>
<dbReference type="InterPro" id="IPR024318">
    <property type="entry name" value="Nro1/ETT1"/>
</dbReference>